<protein>
    <submittedName>
        <fullName evidence="1">Uncharacterized protein</fullName>
    </submittedName>
</protein>
<dbReference type="AlphaFoldDB" id="A0A938B2B9"/>
<accession>A0A938B2B9</accession>
<reference evidence="1" key="1">
    <citation type="submission" date="2019-03" db="EMBL/GenBank/DDBJ databases">
        <title>Lake Tanganyika Metagenome-Assembled Genomes (MAGs).</title>
        <authorList>
            <person name="Tran P."/>
        </authorList>
    </citation>
    <scope>NUCLEOTIDE SEQUENCE</scope>
    <source>
        <strain evidence="1">K_DeepCast_65m_m2_066</strain>
    </source>
</reference>
<dbReference type="Proteomes" id="UP000712673">
    <property type="component" value="Unassembled WGS sequence"/>
</dbReference>
<evidence type="ECO:0000313" key="1">
    <source>
        <dbReference type="EMBL" id="MBM3222673.1"/>
    </source>
</evidence>
<gene>
    <name evidence="1" type="ORF">FJZ47_02555</name>
</gene>
<evidence type="ECO:0000313" key="2">
    <source>
        <dbReference type="Proteomes" id="UP000712673"/>
    </source>
</evidence>
<name>A0A938B2B9_UNCTE</name>
<organism evidence="1 2">
    <name type="scientific">Tectimicrobiota bacterium</name>
    <dbReference type="NCBI Taxonomy" id="2528274"/>
    <lineage>
        <taxon>Bacteria</taxon>
        <taxon>Pseudomonadati</taxon>
        <taxon>Nitrospinota/Tectimicrobiota group</taxon>
        <taxon>Candidatus Tectimicrobiota</taxon>
    </lineage>
</organism>
<comment type="caution">
    <text evidence="1">The sequence shown here is derived from an EMBL/GenBank/DDBJ whole genome shotgun (WGS) entry which is preliminary data.</text>
</comment>
<sequence length="100" mass="11553">MKSALELAMEKLNAQQSSEDTVIALTEAQRQEISDLRKQYDAKIAEKEIMLQADIRQLLQRRPPQEAMAVSHELREKFQQTKKALQEEMEAKIAAVRTRT</sequence>
<proteinExistence type="predicted"/>
<dbReference type="EMBL" id="VGLS01000042">
    <property type="protein sequence ID" value="MBM3222673.1"/>
    <property type="molecule type" value="Genomic_DNA"/>
</dbReference>